<gene>
    <name evidence="3" type="ORF">MPOR_27700</name>
</gene>
<name>A0A6N4VAT9_9MYCO</name>
<keyword evidence="4" id="KW-1185">Reference proteome</keyword>
<keyword evidence="2" id="KW-0812">Transmembrane</keyword>
<protein>
    <submittedName>
        <fullName evidence="3">Membrane protein</fullName>
    </submittedName>
</protein>
<accession>A0A6N4VAT9</accession>
<evidence type="ECO:0000256" key="1">
    <source>
        <dbReference type="SAM" id="MobiDB-lite"/>
    </source>
</evidence>
<feature type="transmembrane region" description="Helical" evidence="2">
    <location>
        <begin position="77"/>
        <end position="94"/>
    </location>
</feature>
<dbReference type="Proteomes" id="UP000466785">
    <property type="component" value="Chromosome"/>
</dbReference>
<dbReference type="InterPro" id="IPR016566">
    <property type="entry name" value="UCP010219"/>
</dbReference>
<evidence type="ECO:0000313" key="3">
    <source>
        <dbReference type="EMBL" id="BBX51744.1"/>
    </source>
</evidence>
<keyword evidence="2" id="KW-1133">Transmembrane helix</keyword>
<sequence length="267" mass="28414">MSDPGSEPGTQTSSPRGATVLQQMGGVSGLIYSSLPVLVFVPVSSAFGLVPAIVAALGVATAILVWRLFRRESTQPAISGFFAVAISALIAYLVGASKGYFLLGIWMSLFWAIVFTASVVIRRPVVGYIWGWVHTQDRGAWRDVRRAVRAFDIATLVWVLVFTSRFVVQHHLYDADQTGWLGFARIAMGWPLTAVAALVTYLAIKAAQRAVREHAGDTETTTGDTATPDTATTGTGTPDTVTTGTGTSDTVTTDSADDTTARGDAQR</sequence>
<organism evidence="3 4">
    <name type="scientific">Mycolicibacterium poriferae</name>
    <dbReference type="NCBI Taxonomy" id="39694"/>
    <lineage>
        <taxon>Bacteria</taxon>
        <taxon>Bacillati</taxon>
        <taxon>Actinomycetota</taxon>
        <taxon>Actinomycetes</taxon>
        <taxon>Mycobacteriales</taxon>
        <taxon>Mycobacteriaceae</taxon>
        <taxon>Mycolicibacterium</taxon>
    </lineage>
</organism>
<keyword evidence="2" id="KW-0472">Membrane</keyword>
<feature type="compositionally biased region" description="Low complexity" evidence="1">
    <location>
        <begin position="218"/>
        <end position="254"/>
    </location>
</feature>
<reference evidence="3 4" key="1">
    <citation type="journal article" date="2019" name="Emerg. Microbes Infect.">
        <title>Comprehensive subspecies identification of 175 nontuberculous mycobacteria species based on 7547 genomic profiles.</title>
        <authorList>
            <person name="Matsumoto Y."/>
            <person name="Kinjo T."/>
            <person name="Motooka D."/>
            <person name="Nabeya D."/>
            <person name="Jung N."/>
            <person name="Uechi K."/>
            <person name="Horii T."/>
            <person name="Iida T."/>
            <person name="Fujita J."/>
            <person name="Nakamura S."/>
        </authorList>
    </citation>
    <scope>NUCLEOTIDE SEQUENCE [LARGE SCALE GENOMIC DNA]</scope>
    <source>
        <strain evidence="3 4">JCM 12603</strain>
    </source>
</reference>
<dbReference type="EMBL" id="AP022570">
    <property type="protein sequence ID" value="BBX51744.1"/>
    <property type="molecule type" value="Genomic_DNA"/>
</dbReference>
<feature type="transmembrane region" description="Helical" evidence="2">
    <location>
        <begin position="150"/>
        <end position="168"/>
    </location>
</feature>
<dbReference type="KEGG" id="mpof:MPOR_27700"/>
<dbReference type="Pfam" id="PF11361">
    <property type="entry name" value="DUF3159"/>
    <property type="match status" value="1"/>
</dbReference>
<evidence type="ECO:0000313" key="4">
    <source>
        <dbReference type="Proteomes" id="UP000466785"/>
    </source>
</evidence>
<proteinExistence type="predicted"/>
<feature type="region of interest" description="Disordered" evidence="1">
    <location>
        <begin position="213"/>
        <end position="267"/>
    </location>
</feature>
<feature type="transmembrane region" description="Helical" evidence="2">
    <location>
        <begin position="100"/>
        <end position="121"/>
    </location>
</feature>
<feature type="transmembrane region" description="Helical" evidence="2">
    <location>
        <begin position="180"/>
        <end position="204"/>
    </location>
</feature>
<evidence type="ECO:0000256" key="2">
    <source>
        <dbReference type="SAM" id="Phobius"/>
    </source>
</evidence>
<feature type="transmembrane region" description="Helical" evidence="2">
    <location>
        <begin position="37"/>
        <end position="65"/>
    </location>
</feature>
<dbReference type="AlphaFoldDB" id="A0A6N4VAT9"/>
<dbReference type="RefSeq" id="WP_179967501.1">
    <property type="nucleotide sequence ID" value="NZ_AP022570.1"/>
</dbReference>